<feature type="compositionally biased region" description="Basic and acidic residues" evidence="1">
    <location>
        <begin position="58"/>
        <end position="71"/>
    </location>
</feature>
<protein>
    <submittedName>
        <fullName evidence="2">Uncharacterized protein</fullName>
    </submittedName>
</protein>
<gene>
    <name evidence="2" type="ORF">NDU88_003257</name>
</gene>
<dbReference type="Proteomes" id="UP001066276">
    <property type="component" value="Chromosome 9"/>
</dbReference>
<keyword evidence="3" id="KW-1185">Reference proteome</keyword>
<evidence type="ECO:0000313" key="2">
    <source>
        <dbReference type="EMBL" id="KAJ1105853.1"/>
    </source>
</evidence>
<organism evidence="2 3">
    <name type="scientific">Pleurodeles waltl</name>
    <name type="common">Iberian ribbed newt</name>
    <dbReference type="NCBI Taxonomy" id="8319"/>
    <lineage>
        <taxon>Eukaryota</taxon>
        <taxon>Metazoa</taxon>
        <taxon>Chordata</taxon>
        <taxon>Craniata</taxon>
        <taxon>Vertebrata</taxon>
        <taxon>Euteleostomi</taxon>
        <taxon>Amphibia</taxon>
        <taxon>Batrachia</taxon>
        <taxon>Caudata</taxon>
        <taxon>Salamandroidea</taxon>
        <taxon>Salamandridae</taxon>
        <taxon>Pleurodelinae</taxon>
        <taxon>Pleurodeles</taxon>
    </lineage>
</organism>
<dbReference type="EMBL" id="JANPWB010000013">
    <property type="protein sequence ID" value="KAJ1105853.1"/>
    <property type="molecule type" value="Genomic_DNA"/>
</dbReference>
<feature type="region of interest" description="Disordered" evidence="1">
    <location>
        <begin position="58"/>
        <end position="117"/>
    </location>
</feature>
<sequence length="117" mass="12173">MDIQRRPAIASGCPLFLDALCTLAHGCICRVHGDQCLLGSGPTHLAVWLARAGASGRESESPWRWSTREAAGKVTPQEGAGGEGAQLAATTKRLPGPQAHAMQTRSAVPAESQSASQ</sequence>
<accession>A0AAV7MY01</accession>
<evidence type="ECO:0000256" key="1">
    <source>
        <dbReference type="SAM" id="MobiDB-lite"/>
    </source>
</evidence>
<comment type="caution">
    <text evidence="2">The sequence shown here is derived from an EMBL/GenBank/DDBJ whole genome shotgun (WGS) entry which is preliminary data.</text>
</comment>
<reference evidence="2" key="1">
    <citation type="journal article" date="2022" name="bioRxiv">
        <title>Sequencing and chromosome-scale assembly of the giantPleurodeles waltlgenome.</title>
        <authorList>
            <person name="Brown T."/>
            <person name="Elewa A."/>
            <person name="Iarovenko S."/>
            <person name="Subramanian E."/>
            <person name="Araus A.J."/>
            <person name="Petzold A."/>
            <person name="Susuki M."/>
            <person name="Suzuki K.-i.T."/>
            <person name="Hayashi T."/>
            <person name="Toyoda A."/>
            <person name="Oliveira C."/>
            <person name="Osipova E."/>
            <person name="Leigh N.D."/>
            <person name="Simon A."/>
            <person name="Yun M.H."/>
        </authorList>
    </citation>
    <scope>NUCLEOTIDE SEQUENCE</scope>
    <source>
        <strain evidence="2">20211129_DDA</strain>
        <tissue evidence="2">Liver</tissue>
    </source>
</reference>
<dbReference type="AlphaFoldDB" id="A0AAV7MY01"/>
<proteinExistence type="predicted"/>
<feature type="compositionally biased region" description="Polar residues" evidence="1">
    <location>
        <begin position="101"/>
        <end position="117"/>
    </location>
</feature>
<name>A0AAV7MY01_PLEWA</name>
<evidence type="ECO:0000313" key="3">
    <source>
        <dbReference type="Proteomes" id="UP001066276"/>
    </source>
</evidence>